<sequence>MDSIIDQIRTLAGTADEPGRTSIYNDLRSLLPELQSPMDMIMDLFNSHLRVSVIMLGMNAGLFRKLAVDDRVWTASGLAKDLRVDLRLLERILRYLAANGIIEETTVGQFRAKRTTMMLADERSEAFVLYAFETCGPASQASPAFFAENNYYDITNNKITPFQTAFQTDLTCFEWLSKHPKLFNSLQQVMTSLQSANWLSDFDLFHQEADRVAPNPVHPGEPFFVDVGGGHGHQCIQLRDKYPYLRGRLVLQDLPEAVDHLPPLDGIQVMAHDIFQPQTMKTGAKFYYLRRILHDYPDSQCAHILQHLATAMGPDSRILVDEMLLPDVNASWQATLADISLMISLGGKERTKKQWTELAERVGLRIEEIHTYDLESKTSIIVLRH</sequence>
<dbReference type="GO" id="GO:0008171">
    <property type="term" value="F:O-methyltransferase activity"/>
    <property type="evidence" value="ECO:0007669"/>
    <property type="project" value="InterPro"/>
</dbReference>
<evidence type="ECO:0000256" key="3">
    <source>
        <dbReference type="ARBA" id="ARBA00022691"/>
    </source>
</evidence>
<evidence type="ECO:0000256" key="2">
    <source>
        <dbReference type="ARBA" id="ARBA00022679"/>
    </source>
</evidence>
<dbReference type="OrthoDB" id="2410195at2759"/>
<reference evidence="5" key="1">
    <citation type="submission" date="2021-01" db="EMBL/GenBank/DDBJ databases">
        <authorList>
            <consortium name="Aspergillus luchuensis mut. kawachii IFO 4304 genome sequencing consortium"/>
            <person name="Kazuki M."/>
            <person name="Futagami T."/>
        </authorList>
    </citation>
    <scope>NUCLEOTIDE SEQUENCE</scope>
    <source>
        <strain evidence="5">IFO 4308</strain>
    </source>
</reference>
<name>A0A7R8A141_ASPKA</name>
<evidence type="ECO:0000313" key="5">
    <source>
        <dbReference type="EMBL" id="BCS01826.1"/>
    </source>
</evidence>
<dbReference type="GO" id="GO:0044550">
    <property type="term" value="P:secondary metabolite biosynthetic process"/>
    <property type="evidence" value="ECO:0007669"/>
    <property type="project" value="UniProtKB-ARBA"/>
</dbReference>
<dbReference type="InterPro" id="IPR016461">
    <property type="entry name" value="COMT-like"/>
</dbReference>
<dbReference type="SUPFAM" id="SSF53335">
    <property type="entry name" value="S-adenosyl-L-methionine-dependent methyltransferases"/>
    <property type="match status" value="1"/>
</dbReference>
<accession>A0A7R8A141</accession>
<dbReference type="InterPro" id="IPR036390">
    <property type="entry name" value="WH_DNA-bd_sf"/>
</dbReference>
<keyword evidence="1" id="KW-0489">Methyltransferase</keyword>
<dbReference type="GO" id="GO:0032259">
    <property type="term" value="P:methylation"/>
    <property type="evidence" value="ECO:0007669"/>
    <property type="project" value="UniProtKB-KW"/>
</dbReference>
<dbReference type="Gene3D" id="1.10.10.10">
    <property type="entry name" value="Winged helix-like DNA-binding domain superfamily/Winged helix DNA-binding domain"/>
    <property type="match status" value="1"/>
</dbReference>
<dbReference type="InterPro" id="IPR001077">
    <property type="entry name" value="COMT_C"/>
</dbReference>
<dbReference type="InterPro" id="IPR036388">
    <property type="entry name" value="WH-like_DNA-bd_sf"/>
</dbReference>
<dbReference type="PANTHER" id="PTHR43712:SF4">
    <property type="entry name" value="O-METHYLTRANSFERASE DOMAIN-CONTAINING PROTEIN"/>
    <property type="match status" value="1"/>
</dbReference>
<dbReference type="AlphaFoldDB" id="A0A7R8A141"/>
<keyword evidence="2" id="KW-0808">Transferase</keyword>
<gene>
    <name evidence="5" type="ORF">AKAW2_60089S</name>
</gene>
<dbReference type="Gene3D" id="3.40.50.150">
    <property type="entry name" value="Vaccinia Virus protein VP39"/>
    <property type="match status" value="1"/>
</dbReference>
<evidence type="ECO:0000256" key="1">
    <source>
        <dbReference type="ARBA" id="ARBA00022603"/>
    </source>
</evidence>
<dbReference type="KEGG" id="aluc:AKAW2_60089S"/>
<dbReference type="Proteomes" id="UP000661280">
    <property type="component" value="Chromosome 6"/>
</dbReference>
<dbReference type="PROSITE" id="PS51683">
    <property type="entry name" value="SAM_OMT_II"/>
    <property type="match status" value="1"/>
</dbReference>
<dbReference type="PANTHER" id="PTHR43712">
    <property type="entry name" value="PUTATIVE (AFU_ORTHOLOGUE AFUA_4G14580)-RELATED"/>
    <property type="match status" value="1"/>
</dbReference>
<protein>
    <recommendedName>
        <fullName evidence="4">O-methyltransferase C-terminal domain-containing protein</fullName>
    </recommendedName>
</protein>
<keyword evidence="3" id="KW-0949">S-adenosyl-L-methionine</keyword>
<organism evidence="5 6">
    <name type="scientific">Aspergillus kawachii</name>
    <name type="common">White koji mold</name>
    <name type="synonym">Aspergillus awamori var. kawachi</name>
    <dbReference type="NCBI Taxonomy" id="1069201"/>
    <lineage>
        <taxon>Eukaryota</taxon>
        <taxon>Fungi</taxon>
        <taxon>Dikarya</taxon>
        <taxon>Ascomycota</taxon>
        <taxon>Pezizomycotina</taxon>
        <taxon>Eurotiomycetes</taxon>
        <taxon>Eurotiomycetidae</taxon>
        <taxon>Eurotiales</taxon>
        <taxon>Aspergillaceae</taxon>
        <taxon>Aspergillus</taxon>
        <taxon>Aspergillus subgen. Circumdati</taxon>
    </lineage>
</organism>
<dbReference type="SUPFAM" id="SSF46785">
    <property type="entry name" value="Winged helix' DNA-binding domain"/>
    <property type="match status" value="1"/>
</dbReference>
<reference evidence="5" key="2">
    <citation type="submission" date="2021-02" db="EMBL/GenBank/DDBJ databases">
        <title>Aspergillus luchuensis mut. kawachii IFO 4304 genome sequence.</title>
        <authorList>
            <person name="Mori K."/>
            <person name="Kadooka C."/>
            <person name="Goto M."/>
            <person name="Futagami T."/>
        </authorList>
    </citation>
    <scope>NUCLEOTIDE SEQUENCE</scope>
    <source>
        <strain evidence="5">IFO 4308</strain>
    </source>
</reference>
<dbReference type="Pfam" id="PF00891">
    <property type="entry name" value="Methyltransf_2"/>
    <property type="match status" value="1"/>
</dbReference>
<dbReference type="GeneID" id="64963146"/>
<dbReference type="RefSeq" id="XP_041545588.1">
    <property type="nucleotide sequence ID" value="XM_041692176.1"/>
</dbReference>
<evidence type="ECO:0000313" key="6">
    <source>
        <dbReference type="Proteomes" id="UP000661280"/>
    </source>
</evidence>
<keyword evidence="6" id="KW-1185">Reference proteome</keyword>
<evidence type="ECO:0000259" key="4">
    <source>
        <dbReference type="Pfam" id="PF00891"/>
    </source>
</evidence>
<feature type="domain" description="O-methyltransferase C-terminal" evidence="4">
    <location>
        <begin position="224"/>
        <end position="364"/>
    </location>
</feature>
<dbReference type="EMBL" id="AP024430">
    <property type="protein sequence ID" value="BCS01826.1"/>
    <property type="molecule type" value="Genomic_DNA"/>
</dbReference>
<proteinExistence type="predicted"/>
<dbReference type="InterPro" id="IPR029063">
    <property type="entry name" value="SAM-dependent_MTases_sf"/>
</dbReference>